<evidence type="ECO:0000313" key="3">
    <source>
        <dbReference type="EMBL" id="MDV3455393.1"/>
    </source>
</evidence>
<comment type="similarity">
    <text evidence="1">Belongs to the myoviridae tail sheath protein family.</text>
</comment>
<evidence type="ECO:0000259" key="2">
    <source>
        <dbReference type="Pfam" id="PF17482"/>
    </source>
</evidence>
<proteinExistence type="inferred from homology"/>
<evidence type="ECO:0000256" key="1">
    <source>
        <dbReference type="ARBA" id="ARBA00008005"/>
    </source>
</evidence>
<name>A0ABU3Y2C7_9SPHN</name>
<dbReference type="RefSeq" id="WP_317224617.1">
    <property type="nucleotide sequence ID" value="NZ_JAWJEJ010000001.1"/>
</dbReference>
<dbReference type="InterPro" id="IPR052042">
    <property type="entry name" value="Tail_sheath_structural"/>
</dbReference>
<gene>
    <name evidence="3" type="ORF">RZN05_00235</name>
</gene>
<dbReference type="Pfam" id="PF17482">
    <property type="entry name" value="Phage_sheath_1C"/>
    <property type="match status" value="1"/>
</dbReference>
<dbReference type="PANTHER" id="PTHR35861:SF1">
    <property type="entry name" value="PHAGE TAIL SHEATH PROTEIN"/>
    <property type="match status" value="1"/>
</dbReference>
<accession>A0ABU3Y2C7</accession>
<evidence type="ECO:0000313" key="4">
    <source>
        <dbReference type="Proteomes" id="UP001273531"/>
    </source>
</evidence>
<sequence length="540" mass="56883">MQLKTPGVYIEEVATLPPSVAEVSTAVPAFIGYVERGDAAARIGSFLEYQALFGSAAAAKFEVAVPADPADTSFTIERTEDAAAATLFYAVNHYFANGGGPCWIIPVGGGATAAADFAAGLARLEQEDEPTLILFPQAADRLEMADYGALVQAALAQCNRLKDRFVLLDVPDGDVTGFRGAVGNNYLSYAAAYHPYLATTLTWQTDDANVSVERMTGGVTSFRKDFPDAGGGLTIAFSGAADAAPRVRVVIGTAADAATFKLEGKLLTISNAGGKTGAQLADAWQALADKPAGYSIGKQGTGEGTLAATAAAGTALVAQATSGPLGDLKVTQTALYNRIKEAVSKVRVTLPPSAAVAGAYAAMDRDRGVWRAPANVSLNATIGPVTRVTDADQENLNVDPDAGKSINVVRAFAGKGTLIWGARTLAGNDNEWRYVPVRRLFITIEESTRKASAFAVFEPNDATTWLKVKGMIESYLYTLWERGALAGSKPEAAYYVNVGLGRTMTPQDVLEGRLIVEIGIAAVRPAEFVVLRFMHRLQQA</sequence>
<keyword evidence="4" id="KW-1185">Reference proteome</keyword>
<comment type="caution">
    <text evidence="3">The sequence shown here is derived from an EMBL/GenBank/DDBJ whole genome shotgun (WGS) entry which is preliminary data.</text>
</comment>
<reference evidence="3 4" key="1">
    <citation type="submission" date="2023-10" db="EMBL/GenBank/DDBJ databases">
        <title>Sphingomonas sp. HF-S4 16S ribosomal RNA gene Genome sequencing and assembly.</title>
        <authorList>
            <person name="Lee H."/>
        </authorList>
    </citation>
    <scope>NUCLEOTIDE SEQUENCE [LARGE SCALE GENOMIC DNA]</scope>
    <source>
        <strain evidence="3 4">HF-S4</strain>
    </source>
</reference>
<dbReference type="InterPro" id="IPR020287">
    <property type="entry name" value="Tail_sheath_C"/>
</dbReference>
<dbReference type="Proteomes" id="UP001273531">
    <property type="component" value="Unassembled WGS sequence"/>
</dbReference>
<protein>
    <submittedName>
        <fullName evidence="3">Phage tail sheath C-terminal domain-containing protein</fullName>
    </submittedName>
</protein>
<dbReference type="EMBL" id="JAWJEJ010000001">
    <property type="protein sequence ID" value="MDV3455393.1"/>
    <property type="molecule type" value="Genomic_DNA"/>
</dbReference>
<dbReference type="Gene3D" id="3.40.50.11780">
    <property type="match status" value="1"/>
</dbReference>
<dbReference type="PANTHER" id="PTHR35861">
    <property type="match status" value="1"/>
</dbReference>
<feature type="domain" description="Tail sheath protein C-terminal" evidence="2">
    <location>
        <begin position="429"/>
        <end position="533"/>
    </location>
</feature>
<organism evidence="3 4">
    <name type="scientific">Sphingomonas agrestis</name>
    <dbReference type="NCBI Taxonomy" id="3080540"/>
    <lineage>
        <taxon>Bacteria</taxon>
        <taxon>Pseudomonadati</taxon>
        <taxon>Pseudomonadota</taxon>
        <taxon>Alphaproteobacteria</taxon>
        <taxon>Sphingomonadales</taxon>
        <taxon>Sphingomonadaceae</taxon>
        <taxon>Sphingomonas</taxon>
    </lineage>
</organism>